<feature type="transmembrane region" description="Helical" evidence="6">
    <location>
        <begin position="67"/>
        <end position="87"/>
    </location>
</feature>
<evidence type="ECO:0000256" key="2">
    <source>
        <dbReference type="ARBA" id="ARBA00022692"/>
    </source>
</evidence>
<proteinExistence type="predicted"/>
<feature type="transmembrane region" description="Helical" evidence="6">
    <location>
        <begin position="38"/>
        <end position="61"/>
    </location>
</feature>
<feature type="transmembrane region" description="Helical" evidence="6">
    <location>
        <begin position="6"/>
        <end position="26"/>
    </location>
</feature>
<gene>
    <name evidence="7" type="ORF">E4U03_05320</name>
</gene>
<evidence type="ECO:0000313" key="7">
    <source>
        <dbReference type="EMBL" id="TFU22614.1"/>
    </source>
</evidence>
<dbReference type="GO" id="GO:0016020">
    <property type="term" value="C:membrane"/>
    <property type="evidence" value="ECO:0007669"/>
    <property type="project" value="UniProtKB-SubCell"/>
</dbReference>
<reference evidence="7 8" key="1">
    <citation type="submission" date="2019-03" db="EMBL/GenBank/DDBJ databases">
        <title>Diversity of the mouse oral microbiome.</title>
        <authorList>
            <person name="Joseph S."/>
            <person name="Aduse-Opoku J."/>
            <person name="Curtis M."/>
            <person name="Wade W."/>
            <person name="Hashim A."/>
        </authorList>
    </citation>
    <scope>NUCLEOTIDE SEQUENCE [LARGE SCALE GENOMIC DNA]</scope>
    <source>
        <strain evidence="8">irhom_31</strain>
    </source>
</reference>
<evidence type="ECO:0000256" key="1">
    <source>
        <dbReference type="ARBA" id="ARBA00004141"/>
    </source>
</evidence>
<dbReference type="OrthoDB" id="5405318at2"/>
<keyword evidence="4 6" id="KW-0472">Membrane</keyword>
<dbReference type="Proteomes" id="UP000297951">
    <property type="component" value="Unassembled WGS sequence"/>
</dbReference>
<feature type="compositionally biased region" description="Basic and acidic residues" evidence="5">
    <location>
        <begin position="151"/>
        <end position="166"/>
    </location>
</feature>
<comment type="subcellular location">
    <subcellularLocation>
        <location evidence="1">Membrane</location>
        <topology evidence="1">Multi-pass membrane protein</topology>
    </subcellularLocation>
</comment>
<name>A0A4Y9F3Q4_9MICC</name>
<evidence type="ECO:0000256" key="4">
    <source>
        <dbReference type="ARBA" id="ARBA00023136"/>
    </source>
</evidence>
<evidence type="ECO:0000256" key="6">
    <source>
        <dbReference type="SAM" id="Phobius"/>
    </source>
</evidence>
<sequence length="166" mass="18390">MLAVLEGFTIIAVVVGVGYLVARLDILPPNSGLSLNRFAFFVALPPLMFVTMAEADLHVIFSGRLPVAILSFATVALLFAVIARFLLKKGRRHRHRGCCSQRLHQRQQHGPARSNLHRGRRCPGSPYPALPAPNRGPHRAFNPGRHLPRLGLHESRCHPTHQKPAD</sequence>
<evidence type="ECO:0000256" key="5">
    <source>
        <dbReference type="SAM" id="MobiDB-lite"/>
    </source>
</evidence>
<comment type="caution">
    <text evidence="7">The sequence shown here is derived from an EMBL/GenBank/DDBJ whole genome shotgun (WGS) entry which is preliminary data.</text>
</comment>
<evidence type="ECO:0000313" key="8">
    <source>
        <dbReference type="Proteomes" id="UP000297951"/>
    </source>
</evidence>
<dbReference type="InterPro" id="IPR004776">
    <property type="entry name" value="Mem_transp_PIN-like"/>
</dbReference>
<organism evidence="7 8">
    <name type="scientific">Rothia nasimurium</name>
    <dbReference type="NCBI Taxonomy" id="85336"/>
    <lineage>
        <taxon>Bacteria</taxon>
        <taxon>Bacillati</taxon>
        <taxon>Actinomycetota</taxon>
        <taxon>Actinomycetes</taxon>
        <taxon>Micrococcales</taxon>
        <taxon>Micrococcaceae</taxon>
        <taxon>Rothia</taxon>
    </lineage>
</organism>
<evidence type="ECO:0008006" key="9">
    <source>
        <dbReference type="Google" id="ProtNLM"/>
    </source>
</evidence>
<dbReference type="GO" id="GO:0055085">
    <property type="term" value="P:transmembrane transport"/>
    <property type="evidence" value="ECO:0007669"/>
    <property type="project" value="InterPro"/>
</dbReference>
<feature type="region of interest" description="Disordered" evidence="5">
    <location>
        <begin position="99"/>
        <end position="166"/>
    </location>
</feature>
<protein>
    <recommendedName>
        <fullName evidence="9">AEC family transporter</fullName>
    </recommendedName>
</protein>
<dbReference type="EMBL" id="SPQC01000015">
    <property type="protein sequence ID" value="TFU22614.1"/>
    <property type="molecule type" value="Genomic_DNA"/>
</dbReference>
<keyword evidence="2 6" id="KW-0812">Transmembrane</keyword>
<keyword evidence="3 6" id="KW-1133">Transmembrane helix</keyword>
<evidence type="ECO:0000256" key="3">
    <source>
        <dbReference type="ARBA" id="ARBA00022989"/>
    </source>
</evidence>
<accession>A0A4Y9F3Q4</accession>
<dbReference type="Pfam" id="PF03547">
    <property type="entry name" value="Mem_trans"/>
    <property type="match status" value="1"/>
</dbReference>
<dbReference type="AlphaFoldDB" id="A0A4Y9F3Q4"/>